<accession>A0A2T4CIY8</accession>
<feature type="binding site" evidence="6">
    <location>
        <position position="146"/>
    </location>
    <ligand>
        <name>Mg(2+)</name>
        <dbReference type="ChEBI" id="CHEBI:18420"/>
        <label>1</label>
        <note>catalytic</note>
    </ligand>
</feature>
<dbReference type="InterPro" id="IPR000760">
    <property type="entry name" value="Inositol_monophosphatase-like"/>
</dbReference>
<dbReference type="PROSITE" id="PS00629">
    <property type="entry name" value="IMP_1"/>
    <property type="match status" value="1"/>
</dbReference>
<comment type="similarity">
    <text evidence="2">Belongs to the inositol monophosphatase superfamily.</text>
</comment>
<evidence type="ECO:0000256" key="3">
    <source>
        <dbReference type="ARBA" id="ARBA00022723"/>
    </source>
</evidence>
<evidence type="ECO:0000313" key="7">
    <source>
        <dbReference type="EMBL" id="PTB81504.1"/>
    </source>
</evidence>
<dbReference type="CDD" id="cd01517">
    <property type="entry name" value="PAP_phosphatase"/>
    <property type="match status" value="1"/>
</dbReference>
<feature type="binding site" evidence="6">
    <location>
        <position position="72"/>
    </location>
    <ligand>
        <name>Mg(2+)</name>
        <dbReference type="ChEBI" id="CHEBI:18420"/>
        <label>1</label>
        <note>catalytic</note>
    </ligand>
</feature>
<comment type="cofactor">
    <cofactor evidence="1 6">
        <name>Mg(2+)</name>
        <dbReference type="ChEBI" id="CHEBI:18420"/>
    </cofactor>
</comment>
<dbReference type="OrthoDB" id="411145at2759"/>
<dbReference type="PANTHER" id="PTHR43200">
    <property type="entry name" value="PHOSPHATASE"/>
    <property type="match status" value="1"/>
</dbReference>
<dbReference type="EMBL" id="KZ679126">
    <property type="protein sequence ID" value="PTB81504.1"/>
    <property type="molecule type" value="Genomic_DNA"/>
</dbReference>
<organism evidence="7 8">
    <name type="scientific">Trichoderma longibrachiatum ATCC 18648</name>
    <dbReference type="NCBI Taxonomy" id="983965"/>
    <lineage>
        <taxon>Eukaryota</taxon>
        <taxon>Fungi</taxon>
        <taxon>Dikarya</taxon>
        <taxon>Ascomycota</taxon>
        <taxon>Pezizomycotina</taxon>
        <taxon>Sordariomycetes</taxon>
        <taxon>Hypocreomycetidae</taxon>
        <taxon>Hypocreales</taxon>
        <taxon>Hypocreaceae</taxon>
        <taxon>Trichoderma</taxon>
    </lineage>
</organism>
<feature type="binding site" evidence="6">
    <location>
        <position position="318"/>
    </location>
    <ligand>
        <name>Mg(2+)</name>
        <dbReference type="ChEBI" id="CHEBI:18420"/>
        <label>1</label>
        <note>catalytic</note>
    </ligand>
</feature>
<dbReference type="Gene3D" id="3.40.190.80">
    <property type="match status" value="1"/>
</dbReference>
<dbReference type="InterPro" id="IPR020583">
    <property type="entry name" value="Inositol_monoP_metal-BS"/>
</dbReference>
<dbReference type="Proteomes" id="UP000240760">
    <property type="component" value="Unassembled WGS sequence"/>
</dbReference>
<dbReference type="InterPro" id="IPR051090">
    <property type="entry name" value="Inositol_monoP_superfamily"/>
</dbReference>
<reference evidence="7 8" key="1">
    <citation type="submission" date="2016-07" db="EMBL/GenBank/DDBJ databases">
        <title>Multiple horizontal gene transfer events from other fungi enriched the ability of initially mycotrophic Trichoderma (Ascomycota) to feed on dead plant biomass.</title>
        <authorList>
            <consortium name="DOE Joint Genome Institute"/>
            <person name="Aerts A."/>
            <person name="Atanasova L."/>
            <person name="Chenthamara K."/>
            <person name="Zhang J."/>
            <person name="Grujic M."/>
            <person name="Henrissat B."/>
            <person name="Kuo A."/>
            <person name="Salamov A."/>
            <person name="Lipzen A."/>
            <person name="Labutti K."/>
            <person name="Barry K."/>
            <person name="Miao Y."/>
            <person name="Rahimi M.J."/>
            <person name="Shen Q."/>
            <person name="Grigoriev I.V."/>
            <person name="Kubicek C.P."/>
            <person name="Druzhinina I.S."/>
        </authorList>
    </citation>
    <scope>NUCLEOTIDE SEQUENCE [LARGE SCALE GENOMIC DNA]</scope>
    <source>
        <strain evidence="7 8">ATCC 18648</strain>
    </source>
</reference>
<dbReference type="Gene3D" id="3.30.540.10">
    <property type="entry name" value="Fructose-1,6-Bisphosphatase, subunit A, domain 1"/>
    <property type="match status" value="1"/>
</dbReference>
<gene>
    <name evidence="7" type="ORF">M440DRAFT_1396660</name>
</gene>
<protein>
    <submittedName>
        <fullName evidence="7">Carbohydrate phosphatase</fullName>
    </submittedName>
</protein>
<keyword evidence="5 6" id="KW-0460">Magnesium</keyword>
<dbReference type="AlphaFoldDB" id="A0A2T4CIY8"/>
<proteinExistence type="inferred from homology"/>
<evidence type="ECO:0000256" key="5">
    <source>
        <dbReference type="ARBA" id="ARBA00022842"/>
    </source>
</evidence>
<keyword evidence="8" id="KW-1185">Reference proteome</keyword>
<dbReference type="Pfam" id="PF00459">
    <property type="entry name" value="Inositol_P"/>
    <property type="match status" value="1"/>
</dbReference>
<evidence type="ECO:0000313" key="8">
    <source>
        <dbReference type="Proteomes" id="UP000240760"/>
    </source>
</evidence>
<dbReference type="PANTHER" id="PTHR43200:SF2">
    <property type="entry name" value="3'(2'),5'-BISPHOSPHATE NUCLEOTIDASE"/>
    <property type="match status" value="1"/>
</dbReference>
<evidence type="ECO:0000256" key="6">
    <source>
        <dbReference type="PIRSR" id="PIRSR600760-2"/>
    </source>
</evidence>
<dbReference type="GO" id="GO:0008441">
    <property type="term" value="F:3'(2'),5'-bisphosphate nucleotidase activity"/>
    <property type="evidence" value="ECO:0007669"/>
    <property type="project" value="TreeGrafter"/>
</dbReference>
<evidence type="ECO:0000256" key="2">
    <source>
        <dbReference type="ARBA" id="ARBA00009759"/>
    </source>
</evidence>
<dbReference type="STRING" id="983965.A0A2T4CIY8"/>
<evidence type="ECO:0000256" key="4">
    <source>
        <dbReference type="ARBA" id="ARBA00022801"/>
    </source>
</evidence>
<dbReference type="GO" id="GO:0000103">
    <property type="term" value="P:sulfate assimilation"/>
    <property type="evidence" value="ECO:0007669"/>
    <property type="project" value="TreeGrafter"/>
</dbReference>
<dbReference type="SUPFAM" id="SSF56655">
    <property type="entry name" value="Carbohydrate phosphatase"/>
    <property type="match status" value="1"/>
</dbReference>
<dbReference type="GO" id="GO:0046872">
    <property type="term" value="F:metal ion binding"/>
    <property type="evidence" value="ECO:0007669"/>
    <property type="project" value="UniProtKB-KW"/>
</dbReference>
<keyword evidence="3 6" id="KW-0479">Metal-binding</keyword>
<keyword evidence="4" id="KW-0378">Hydrolase</keyword>
<feature type="binding site" evidence="6">
    <location>
        <position position="149"/>
    </location>
    <ligand>
        <name>Mg(2+)</name>
        <dbReference type="ChEBI" id="CHEBI:18420"/>
        <label>1</label>
        <note>catalytic</note>
    </ligand>
</feature>
<sequence length="387" mass="41509">MPLSLASTKHIAELTVLRAALLTRRVMTSALTSSSSLSKPDATPVTMADFGAQALLMASLRSFFPHDGYVGEEDAEALRSNPQLANAVHALVAEASADFSRHHEESVNEDEELSLPGPKSLDEMLELLDLAGRGQPGPRGRFWIMDPVDGTAAFLKGQQYAVSLALVEDGREVLGVLCYPNLSLDEGVVSETSVDVHGCGVMLSAVRGEGVDYRKLSTEYRLGPPRKLDRLPSPAKLSDLRFVDCLASKSSRLDIAEGLATQMGALPFPGVDLWSSHVRYAALMLGDDNNASDGGRQRVMIRVPVGVRGLPSRACVWDHAGSQLLYAEMGGKVTDLEGREMDFGRGRTLAGNWGLVAAPEGVHGEVLRLVREWVERDPVIQGGAAAA</sequence>
<name>A0A2T4CIY8_TRILO</name>
<evidence type="ECO:0000256" key="1">
    <source>
        <dbReference type="ARBA" id="ARBA00001946"/>
    </source>
</evidence>